<feature type="region of interest" description="Disordered" evidence="1">
    <location>
        <begin position="91"/>
        <end position="113"/>
    </location>
</feature>
<evidence type="ECO:0000256" key="1">
    <source>
        <dbReference type="SAM" id="MobiDB-lite"/>
    </source>
</evidence>
<dbReference type="EMBL" id="JAZGQO010000001">
    <property type="protein sequence ID" value="KAK6194981.1"/>
    <property type="molecule type" value="Genomic_DNA"/>
</dbReference>
<gene>
    <name evidence="2" type="ORF">SNE40_000503</name>
</gene>
<sequence length="113" mass="12622">MVVQNEAFVSLEPTNVIKAADGSILDEWCDGPTGRLEIGDGIRHECVDYECDKGYMSITGVGYNAFVYSSPDCYLKKQLDCCYQLVKRDHRSAPCNKGEKVQCPQPAPTQKRK</sequence>
<proteinExistence type="predicted"/>
<dbReference type="Proteomes" id="UP001347796">
    <property type="component" value="Unassembled WGS sequence"/>
</dbReference>
<dbReference type="AlphaFoldDB" id="A0AAN8Q1L3"/>
<accession>A0AAN8Q1L3</accession>
<keyword evidence="3" id="KW-1185">Reference proteome</keyword>
<organism evidence="2 3">
    <name type="scientific">Patella caerulea</name>
    <name type="common">Rayed Mediterranean limpet</name>
    <dbReference type="NCBI Taxonomy" id="87958"/>
    <lineage>
        <taxon>Eukaryota</taxon>
        <taxon>Metazoa</taxon>
        <taxon>Spiralia</taxon>
        <taxon>Lophotrochozoa</taxon>
        <taxon>Mollusca</taxon>
        <taxon>Gastropoda</taxon>
        <taxon>Patellogastropoda</taxon>
        <taxon>Patelloidea</taxon>
        <taxon>Patellidae</taxon>
        <taxon>Patella</taxon>
    </lineage>
</organism>
<evidence type="ECO:0000313" key="3">
    <source>
        <dbReference type="Proteomes" id="UP001347796"/>
    </source>
</evidence>
<name>A0AAN8Q1L3_PATCE</name>
<evidence type="ECO:0000313" key="2">
    <source>
        <dbReference type="EMBL" id="KAK6194981.1"/>
    </source>
</evidence>
<reference evidence="2 3" key="1">
    <citation type="submission" date="2024-01" db="EMBL/GenBank/DDBJ databases">
        <title>The genome of the rayed Mediterranean limpet Patella caerulea (Linnaeus, 1758).</title>
        <authorList>
            <person name="Anh-Thu Weber A."/>
            <person name="Halstead-Nussloch G."/>
        </authorList>
    </citation>
    <scope>NUCLEOTIDE SEQUENCE [LARGE SCALE GENOMIC DNA]</scope>
    <source>
        <strain evidence="2">AATW-2023a</strain>
        <tissue evidence="2">Whole specimen</tissue>
    </source>
</reference>
<protein>
    <submittedName>
        <fullName evidence="2">Uncharacterized protein</fullName>
    </submittedName>
</protein>
<comment type="caution">
    <text evidence="2">The sequence shown here is derived from an EMBL/GenBank/DDBJ whole genome shotgun (WGS) entry which is preliminary data.</text>
</comment>